<dbReference type="EMBL" id="JBHSGI010000002">
    <property type="protein sequence ID" value="MFC4667848.1"/>
    <property type="molecule type" value="Genomic_DNA"/>
</dbReference>
<evidence type="ECO:0000256" key="5">
    <source>
        <dbReference type="ARBA" id="ARBA00023136"/>
    </source>
</evidence>
<evidence type="ECO:0000256" key="4">
    <source>
        <dbReference type="ARBA" id="ARBA00022989"/>
    </source>
</evidence>
<evidence type="ECO:0000259" key="7">
    <source>
        <dbReference type="Pfam" id="PF00892"/>
    </source>
</evidence>
<evidence type="ECO:0000256" key="6">
    <source>
        <dbReference type="SAM" id="Phobius"/>
    </source>
</evidence>
<protein>
    <submittedName>
        <fullName evidence="8">DMT family transporter</fullName>
    </submittedName>
</protein>
<evidence type="ECO:0000256" key="2">
    <source>
        <dbReference type="ARBA" id="ARBA00009853"/>
    </source>
</evidence>
<dbReference type="RefSeq" id="WP_380716082.1">
    <property type="nucleotide sequence ID" value="NZ_JBHSGI010000002.1"/>
</dbReference>
<keyword evidence="3 6" id="KW-0812">Transmembrane</keyword>
<name>A0ABV9KCY2_9RHOB</name>
<dbReference type="SUPFAM" id="SSF103481">
    <property type="entry name" value="Multidrug resistance efflux transporter EmrE"/>
    <property type="match status" value="2"/>
</dbReference>
<feature type="transmembrane region" description="Helical" evidence="6">
    <location>
        <begin position="187"/>
        <end position="212"/>
    </location>
</feature>
<comment type="caution">
    <text evidence="8">The sequence shown here is derived from an EMBL/GenBank/DDBJ whole genome shotgun (WGS) entry which is preliminary data.</text>
</comment>
<feature type="transmembrane region" description="Helical" evidence="6">
    <location>
        <begin position="50"/>
        <end position="67"/>
    </location>
</feature>
<keyword evidence="9" id="KW-1185">Reference proteome</keyword>
<dbReference type="Proteomes" id="UP001595973">
    <property type="component" value="Unassembled WGS sequence"/>
</dbReference>
<organism evidence="8 9">
    <name type="scientific">Seohaeicola nanhaiensis</name>
    <dbReference type="NCBI Taxonomy" id="1387282"/>
    <lineage>
        <taxon>Bacteria</taxon>
        <taxon>Pseudomonadati</taxon>
        <taxon>Pseudomonadota</taxon>
        <taxon>Alphaproteobacteria</taxon>
        <taxon>Rhodobacterales</taxon>
        <taxon>Roseobacteraceae</taxon>
        <taxon>Seohaeicola</taxon>
    </lineage>
</organism>
<dbReference type="InterPro" id="IPR000620">
    <property type="entry name" value="EamA_dom"/>
</dbReference>
<dbReference type="Pfam" id="PF00892">
    <property type="entry name" value="EamA"/>
    <property type="match status" value="2"/>
</dbReference>
<evidence type="ECO:0000313" key="9">
    <source>
        <dbReference type="Proteomes" id="UP001595973"/>
    </source>
</evidence>
<dbReference type="PANTHER" id="PTHR22911:SF6">
    <property type="entry name" value="SOLUTE CARRIER FAMILY 35 MEMBER G1"/>
    <property type="match status" value="1"/>
</dbReference>
<feature type="transmembrane region" description="Helical" evidence="6">
    <location>
        <begin position="12"/>
        <end position="30"/>
    </location>
</feature>
<feature type="transmembrane region" description="Helical" evidence="6">
    <location>
        <begin position="154"/>
        <end position="175"/>
    </location>
</feature>
<reference evidence="9" key="1">
    <citation type="journal article" date="2019" name="Int. J. Syst. Evol. Microbiol.">
        <title>The Global Catalogue of Microorganisms (GCM) 10K type strain sequencing project: providing services to taxonomists for standard genome sequencing and annotation.</title>
        <authorList>
            <consortium name="The Broad Institute Genomics Platform"/>
            <consortium name="The Broad Institute Genome Sequencing Center for Infectious Disease"/>
            <person name="Wu L."/>
            <person name="Ma J."/>
        </authorList>
    </citation>
    <scope>NUCLEOTIDE SEQUENCE [LARGE SCALE GENOMIC DNA]</scope>
    <source>
        <strain evidence="9">CGMCC 4.7283</strain>
    </source>
</reference>
<feature type="transmembrane region" description="Helical" evidence="6">
    <location>
        <begin position="79"/>
        <end position="97"/>
    </location>
</feature>
<comment type="subcellular location">
    <subcellularLocation>
        <location evidence="1">Membrane</location>
        <topology evidence="1">Multi-pass membrane protein</topology>
    </subcellularLocation>
</comment>
<sequence length="308" mass="32721">MSARPADRTGLAILLSLLAILLFDLMGLVIKHLSPYYSAAELSAYRNTVGLIPSVIALWLTPAWHAGGRRLRIRQWKLAGARGLIVSVAQLCFYYALGTLAFATAATISYSNAMFMTALAVPILGEKVGALRWSAVLIGFVGVVLIMGPGRETFSAAAIAPLGAALFYALTGVMARRLDPDVPSALANLYSSGVALVSSVLLALVAGGFSGLRTGEDLLWILAMGGFGGLAVLCMVVAYRMTEQSNLAPFAYFGIPTAFVLGWLFFNEAPWSDLFPGALLIVLGGLIVIWREQRQRRAARISASAPPA</sequence>
<feature type="transmembrane region" description="Helical" evidence="6">
    <location>
        <begin position="103"/>
        <end position="124"/>
    </location>
</feature>
<feature type="transmembrane region" description="Helical" evidence="6">
    <location>
        <begin position="271"/>
        <end position="290"/>
    </location>
</feature>
<evidence type="ECO:0000256" key="3">
    <source>
        <dbReference type="ARBA" id="ARBA00022692"/>
    </source>
</evidence>
<dbReference type="InterPro" id="IPR037185">
    <property type="entry name" value="EmrE-like"/>
</dbReference>
<feature type="transmembrane region" description="Helical" evidence="6">
    <location>
        <begin position="246"/>
        <end position="265"/>
    </location>
</feature>
<proteinExistence type="inferred from homology"/>
<feature type="transmembrane region" description="Helical" evidence="6">
    <location>
        <begin position="131"/>
        <end position="148"/>
    </location>
</feature>
<gene>
    <name evidence="8" type="ORF">ACFO5X_04725</name>
</gene>
<dbReference type="PANTHER" id="PTHR22911">
    <property type="entry name" value="ACYL-MALONYL CONDENSING ENZYME-RELATED"/>
    <property type="match status" value="1"/>
</dbReference>
<feature type="domain" description="EamA" evidence="7">
    <location>
        <begin position="159"/>
        <end position="289"/>
    </location>
</feature>
<feature type="transmembrane region" description="Helical" evidence="6">
    <location>
        <begin position="218"/>
        <end position="239"/>
    </location>
</feature>
<comment type="similarity">
    <text evidence="2">Belongs to the drug/metabolite transporter (DMT) superfamily. 10 TMS drug/metabolite exporter (DME) (TC 2.A.7.3) family.</text>
</comment>
<keyword evidence="5 6" id="KW-0472">Membrane</keyword>
<evidence type="ECO:0000313" key="8">
    <source>
        <dbReference type="EMBL" id="MFC4667848.1"/>
    </source>
</evidence>
<keyword evidence="4 6" id="KW-1133">Transmembrane helix</keyword>
<evidence type="ECO:0000256" key="1">
    <source>
        <dbReference type="ARBA" id="ARBA00004141"/>
    </source>
</evidence>
<accession>A0ABV9KCY2</accession>
<feature type="domain" description="EamA" evidence="7">
    <location>
        <begin position="11"/>
        <end position="147"/>
    </location>
</feature>